<dbReference type="EMBL" id="AXUP01000017">
    <property type="protein sequence ID" value="ESW41091.1"/>
    <property type="molecule type" value="Genomic_DNA"/>
</dbReference>
<comment type="caution">
    <text evidence="1">The sequence shown here is derived from an EMBL/GenBank/DDBJ whole genome shotgun (WGS) entry which is preliminary data.</text>
</comment>
<dbReference type="AlphaFoldDB" id="V7DI63"/>
<reference evidence="1 2" key="1">
    <citation type="submission" date="2013-10" db="EMBL/GenBank/DDBJ databases">
        <title>Whole Genome Shotgun Sequence of Pseudomonas taiwanensis SJ9.</title>
        <authorList>
            <person name="Hong S.-J."/>
            <person name="Shin J.-H."/>
        </authorList>
    </citation>
    <scope>NUCLEOTIDE SEQUENCE [LARGE SCALE GENOMIC DNA]</scope>
    <source>
        <strain evidence="1 2">SJ9</strain>
    </source>
</reference>
<sequence>MFCSAGLLLIIVQQPENQKTTRPFVELTDKAESFFRL</sequence>
<dbReference type="PATRIC" id="fig|1388762.3.peg.453"/>
<protein>
    <submittedName>
        <fullName evidence="1">Uncharacterized protein</fullName>
    </submittedName>
</protein>
<evidence type="ECO:0000313" key="1">
    <source>
        <dbReference type="EMBL" id="ESW41091.1"/>
    </source>
</evidence>
<dbReference type="Proteomes" id="UP000018511">
    <property type="component" value="Unassembled WGS sequence"/>
</dbReference>
<organism evidence="1 2">
    <name type="scientific">Pseudomonas taiwanensis SJ9</name>
    <dbReference type="NCBI Taxonomy" id="1388762"/>
    <lineage>
        <taxon>Bacteria</taxon>
        <taxon>Pseudomonadati</taxon>
        <taxon>Pseudomonadota</taxon>
        <taxon>Gammaproteobacteria</taxon>
        <taxon>Pseudomonadales</taxon>
        <taxon>Pseudomonadaceae</taxon>
        <taxon>Pseudomonas</taxon>
    </lineage>
</organism>
<gene>
    <name evidence="1" type="ORF">O164_02280</name>
</gene>
<evidence type="ECO:0000313" key="2">
    <source>
        <dbReference type="Proteomes" id="UP000018511"/>
    </source>
</evidence>
<proteinExistence type="predicted"/>
<name>V7DI63_9PSED</name>
<accession>V7DI63</accession>